<dbReference type="GO" id="GO:0003676">
    <property type="term" value="F:nucleic acid binding"/>
    <property type="evidence" value="ECO:0007669"/>
    <property type="project" value="InterPro"/>
</dbReference>
<evidence type="ECO:0000259" key="3">
    <source>
        <dbReference type="Pfam" id="PF13456"/>
    </source>
</evidence>
<reference evidence="4 5" key="1">
    <citation type="submission" date="2024-01" db="EMBL/GenBank/DDBJ databases">
        <title>A telomere-to-telomere, gap-free genome of sweet tea (Lithocarpus litseifolius).</title>
        <authorList>
            <person name="Zhou J."/>
        </authorList>
    </citation>
    <scope>NUCLEOTIDE SEQUENCE [LARGE SCALE GENOMIC DNA]</scope>
    <source>
        <strain evidence="4">Zhou-2022a</strain>
        <tissue evidence="4">Leaf</tissue>
    </source>
</reference>
<dbReference type="EMBL" id="JAZDWU010000009">
    <property type="protein sequence ID" value="KAK9991887.1"/>
    <property type="molecule type" value="Genomic_DNA"/>
</dbReference>
<dbReference type="InterPro" id="IPR036397">
    <property type="entry name" value="RNaseH_sf"/>
</dbReference>
<protein>
    <recommendedName>
        <fullName evidence="3">RNase H type-1 domain-containing protein</fullName>
    </recommendedName>
</protein>
<keyword evidence="5" id="KW-1185">Reference proteome</keyword>
<sequence length="363" mass="41050">METEIFALENGILLAKEMQLSQIIIESNALSVVQDLQNKETNGSVGHLYLGIYDLLKSFRSWSIKHLKRGSNKLSHELAHNYAKCNGTNQVWKGCAPPMIQHLCLCKQNPQIIAKTVQEPDSRSRSRHPQPQIGGASSHPIQLLDVKTLSVAIRFLQTKSPEQRAAVDLDTHYLEEYVKGISTTRMQSNYGFEGQLNACWTHKMTRTKIELIYSAGFLVSVIHGRHDIIAQIYYARRLAEKLRPVARMIELHGGHLVSHERTEEVNQEILELIKASEVSINPNEWTNLPKKKSGWIRPRVTLIRINTDGGSNISIVLYVLSRLNIFLLYLFGLIVLAFEYGRQVLKSLKPVKVGPSLALDDSQ</sequence>
<dbReference type="PANTHER" id="PTHR43433:SF5">
    <property type="entry name" value="AB HYDROLASE-1 DOMAIN-CONTAINING PROTEIN"/>
    <property type="match status" value="1"/>
</dbReference>
<comment type="caution">
    <text evidence="4">The sequence shown here is derived from an EMBL/GenBank/DDBJ whole genome shotgun (WGS) entry which is preliminary data.</text>
</comment>
<dbReference type="Proteomes" id="UP001459277">
    <property type="component" value="Unassembled WGS sequence"/>
</dbReference>
<evidence type="ECO:0000313" key="5">
    <source>
        <dbReference type="Proteomes" id="UP001459277"/>
    </source>
</evidence>
<evidence type="ECO:0000256" key="1">
    <source>
        <dbReference type="SAM" id="MobiDB-lite"/>
    </source>
</evidence>
<dbReference type="InterPro" id="IPR044730">
    <property type="entry name" value="RNase_H-like_dom_plant"/>
</dbReference>
<feature type="domain" description="RNase H type-1" evidence="3">
    <location>
        <begin position="2"/>
        <end position="80"/>
    </location>
</feature>
<gene>
    <name evidence="4" type="ORF">SO802_026872</name>
</gene>
<dbReference type="CDD" id="cd06222">
    <property type="entry name" value="RNase_H_like"/>
    <property type="match status" value="1"/>
</dbReference>
<keyword evidence="2" id="KW-0812">Transmembrane</keyword>
<dbReference type="GO" id="GO:0004523">
    <property type="term" value="F:RNA-DNA hybrid ribonuclease activity"/>
    <property type="evidence" value="ECO:0007669"/>
    <property type="project" value="InterPro"/>
</dbReference>
<dbReference type="Gene3D" id="3.40.50.1820">
    <property type="entry name" value="alpha/beta hydrolase"/>
    <property type="match status" value="1"/>
</dbReference>
<evidence type="ECO:0000313" key="4">
    <source>
        <dbReference type="EMBL" id="KAK9991887.1"/>
    </source>
</evidence>
<dbReference type="Pfam" id="PF13456">
    <property type="entry name" value="RVT_3"/>
    <property type="match status" value="1"/>
</dbReference>
<feature type="region of interest" description="Disordered" evidence="1">
    <location>
        <begin position="117"/>
        <end position="138"/>
    </location>
</feature>
<dbReference type="AlphaFoldDB" id="A0AAW2C1A3"/>
<organism evidence="4 5">
    <name type="scientific">Lithocarpus litseifolius</name>
    <dbReference type="NCBI Taxonomy" id="425828"/>
    <lineage>
        <taxon>Eukaryota</taxon>
        <taxon>Viridiplantae</taxon>
        <taxon>Streptophyta</taxon>
        <taxon>Embryophyta</taxon>
        <taxon>Tracheophyta</taxon>
        <taxon>Spermatophyta</taxon>
        <taxon>Magnoliopsida</taxon>
        <taxon>eudicotyledons</taxon>
        <taxon>Gunneridae</taxon>
        <taxon>Pentapetalae</taxon>
        <taxon>rosids</taxon>
        <taxon>fabids</taxon>
        <taxon>Fagales</taxon>
        <taxon>Fagaceae</taxon>
        <taxon>Lithocarpus</taxon>
    </lineage>
</organism>
<dbReference type="SUPFAM" id="SSF53474">
    <property type="entry name" value="alpha/beta-Hydrolases"/>
    <property type="match status" value="1"/>
</dbReference>
<dbReference type="PANTHER" id="PTHR43433">
    <property type="entry name" value="HYDROLASE, ALPHA/BETA FOLD FAMILY PROTEIN"/>
    <property type="match status" value="1"/>
</dbReference>
<feature type="transmembrane region" description="Helical" evidence="2">
    <location>
        <begin position="315"/>
        <end position="338"/>
    </location>
</feature>
<evidence type="ECO:0000256" key="2">
    <source>
        <dbReference type="SAM" id="Phobius"/>
    </source>
</evidence>
<proteinExistence type="predicted"/>
<dbReference type="InterPro" id="IPR050471">
    <property type="entry name" value="AB_hydrolase"/>
</dbReference>
<dbReference type="Gene3D" id="3.30.420.10">
    <property type="entry name" value="Ribonuclease H-like superfamily/Ribonuclease H"/>
    <property type="match status" value="1"/>
</dbReference>
<keyword evidence="2" id="KW-1133">Transmembrane helix</keyword>
<dbReference type="InterPro" id="IPR029058">
    <property type="entry name" value="AB_hydrolase_fold"/>
</dbReference>
<accession>A0AAW2C1A3</accession>
<keyword evidence="2" id="KW-0472">Membrane</keyword>
<name>A0AAW2C1A3_9ROSI</name>
<dbReference type="InterPro" id="IPR002156">
    <property type="entry name" value="RNaseH_domain"/>
</dbReference>